<evidence type="ECO:0000256" key="3">
    <source>
        <dbReference type="ARBA" id="ARBA00022737"/>
    </source>
</evidence>
<protein>
    <submittedName>
        <fullName evidence="7">Uncharacterized protein</fullName>
    </submittedName>
</protein>
<sequence>MQILVIVNNNFHSFHTAPALDVDWQSDTTFASCFDDMTLNIWNVSIKTSVHNLQAHNEETKKWDAQCGVCQNILVQHSEPVYSVAFSPDDRLLVTDSFEKPIHIWDIARGQIVHGYRGTRVGASAFDGIVCVLDLRTTTTITTTTTTTTTTATTTTTTTITATTTTTTTSITTTTTTSITTTTTTTTTTSITTTTTTIQGG</sequence>
<dbReference type="SMART" id="SM00320">
    <property type="entry name" value="WD40"/>
    <property type="match status" value="2"/>
</dbReference>
<dbReference type="PANTHER" id="PTHR22846:SF2">
    <property type="entry name" value="F-BOX-LIKE_WD REPEAT-CONTAINING PROTEIN EBI"/>
    <property type="match status" value="1"/>
</dbReference>
<name>A0A816D721_9BILA</name>
<dbReference type="InterPro" id="IPR036322">
    <property type="entry name" value="WD40_repeat_dom_sf"/>
</dbReference>
<evidence type="ECO:0000256" key="4">
    <source>
        <dbReference type="ARBA" id="ARBA00023242"/>
    </source>
</evidence>
<proteinExistence type="inferred from homology"/>
<dbReference type="EMBL" id="CAJNOW010014551">
    <property type="protein sequence ID" value="CAF1633397.1"/>
    <property type="molecule type" value="Genomic_DNA"/>
</dbReference>
<evidence type="ECO:0000256" key="5">
    <source>
        <dbReference type="ARBA" id="ARBA00025741"/>
    </source>
</evidence>
<dbReference type="GO" id="GO:0006357">
    <property type="term" value="P:regulation of transcription by RNA polymerase II"/>
    <property type="evidence" value="ECO:0007669"/>
    <property type="project" value="TreeGrafter"/>
</dbReference>
<dbReference type="Proteomes" id="UP000663834">
    <property type="component" value="Unassembled WGS sequence"/>
</dbReference>
<dbReference type="PROSITE" id="PS50082">
    <property type="entry name" value="WD_REPEATS_2"/>
    <property type="match status" value="1"/>
</dbReference>
<dbReference type="OrthoDB" id="1367865at2759"/>
<gene>
    <name evidence="7" type="ORF">KQP761_LOCUS26620</name>
</gene>
<dbReference type="GO" id="GO:0000118">
    <property type="term" value="C:histone deacetylase complex"/>
    <property type="evidence" value="ECO:0007669"/>
    <property type="project" value="TreeGrafter"/>
</dbReference>
<dbReference type="InterPro" id="IPR045183">
    <property type="entry name" value="Ebi-like"/>
</dbReference>
<keyword evidence="2 6" id="KW-0853">WD repeat</keyword>
<dbReference type="PROSITE" id="PS50294">
    <property type="entry name" value="WD_REPEATS_REGION"/>
    <property type="match status" value="1"/>
</dbReference>
<accession>A0A816D721</accession>
<evidence type="ECO:0000256" key="6">
    <source>
        <dbReference type="PROSITE-ProRule" id="PRU00221"/>
    </source>
</evidence>
<dbReference type="SUPFAM" id="SSF50978">
    <property type="entry name" value="WD40 repeat-like"/>
    <property type="match status" value="1"/>
</dbReference>
<dbReference type="InterPro" id="IPR001680">
    <property type="entry name" value="WD40_rpt"/>
</dbReference>
<dbReference type="AlphaFoldDB" id="A0A816D721"/>
<dbReference type="Pfam" id="PF00400">
    <property type="entry name" value="WD40"/>
    <property type="match status" value="2"/>
</dbReference>
<comment type="subcellular location">
    <subcellularLocation>
        <location evidence="1">Nucleus</location>
    </subcellularLocation>
</comment>
<comment type="caution">
    <text evidence="7">The sequence shown here is derived from an EMBL/GenBank/DDBJ whole genome shotgun (WGS) entry which is preliminary data.</text>
</comment>
<feature type="non-terminal residue" evidence="7">
    <location>
        <position position="1"/>
    </location>
</feature>
<keyword evidence="4" id="KW-0539">Nucleus</keyword>
<keyword evidence="3" id="KW-0677">Repeat</keyword>
<evidence type="ECO:0000256" key="1">
    <source>
        <dbReference type="ARBA" id="ARBA00004123"/>
    </source>
</evidence>
<dbReference type="PANTHER" id="PTHR22846">
    <property type="entry name" value="WD40 REPEAT PROTEIN"/>
    <property type="match status" value="1"/>
</dbReference>
<dbReference type="GO" id="GO:0003714">
    <property type="term" value="F:transcription corepressor activity"/>
    <property type="evidence" value="ECO:0007669"/>
    <property type="project" value="InterPro"/>
</dbReference>
<evidence type="ECO:0000313" key="7">
    <source>
        <dbReference type="EMBL" id="CAF1633397.1"/>
    </source>
</evidence>
<dbReference type="InterPro" id="IPR015943">
    <property type="entry name" value="WD40/YVTN_repeat-like_dom_sf"/>
</dbReference>
<evidence type="ECO:0000256" key="2">
    <source>
        <dbReference type="ARBA" id="ARBA00022574"/>
    </source>
</evidence>
<organism evidence="7 8">
    <name type="scientific">Rotaria magnacalcarata</name>
    <dbReference type="NCBI Taxonomy" id="392030"/>
    <lineage>
        <taxon>Eukaryota</taxon>
        <taxon>Metazoa</taxon>
        <taxon>Spiralia</taxon>
        <taxon>Gnathifera</taxon>
        <taxon>Rotifera</taxon>
        <taxon>Eurotatoria</taxon>
        <taxon>Bdelloidea</taxon>
        <taxon>Philodinida</taxon>
        <taxon>Philodinidae</taxon>
        <taxon>Rotaria</taxon>
    </lineage>
</organism>
<feature type="repeat" description="WD" evidence="6">
    <location>
        <begin position="74"/>
        <end position="115"/>
    </location>
</feature>
<evidence type="ECO:0000313" key="8">
    <source>
        <dbReference type="Proteomes" id="UP000663834"/>
    </source>
</evidence>
<comment type="similarity">
    <text evidence="5">Belongs to the WD repeat EBI family.</text>
</comment>
<dbReference type="Gene3D" id="2.130.10.10">
    <property type="entry name" value="YVTN repeat-like/Quinoprotein amine dehydrogenase"/>
    <property type="match status" value="2"/>
</dbReference>
<reference evidence="7" key="1">
    <citation type="submission" date="2021-02" db="EMBL/GenBank/DDBJ databases">
        <authorList>
            <person name="Nowell W R."/>
        </authorList>
    </citation>
    <scope>NUCLEOTIDE SEQUENCE</scope>
</reference>